<evidence type="ECO:0000313" key="2">
    <source>
        <dbReference type="EMBL" id="VBB18335.1"/>
    </source>
</evidence>
<protein>
    <submittedName>
        <fullName evidence="2">Uncharacterized protein</fullName>
    </submittedName>
</protein>
<proteinExistence type="predicted"/>
<dbReference type="EMBL" id="UPSH01000001">
    <property type="protein sequence ID" value="VBB18335.1"/>
    <property type="molecule type" value="Genomic_DNA"/>
</dbReference>
<keyword evidence="3" id="KW-1185">Reference proteome</keyword>
<evidence type="ECO:0000256" key="1">
    <source>
        <dbReference type="SAM" id="MobiDB-lite"/>
    </source>
</evidence>
<comment type="caution">
    <text evidence="2">The sequence shown here is derived from an EMBL/GenBank/DDBJ whole genome shotgun (WGS) entry which is preliminary data.</text>
</comment>
<dbReference type="Proteomes" id="UP000594342">
    <property type="component" value="Unassembled WGS sequence"/>
</dbReference>
<organism evidence="2 3">
    <name type="scientific">Yasminevirus sp. GU-2018</name>
    <dbReference type="NCBI Taxonomy" id="2420051"/>
    <lineage>
        <taxon>Viruses</taxon>
        <taxon>Varidnaviria</taxon>
        <taxon>Bamfordvirae</taxon>
        <taxon>Nucleocytoviricota</taxon>
        <taxon>Megaviricetes</taxon>
        <taxon>Imitervirales</taxon>
        <taxon>Mimiviridae</taxon>
        <taxon>Klosneuvirinae</taxon>
        <taxon>Yasminevirus</taxon>
        <taxon>Yasminevirus saudimassiliense</taxon>
    </lineage>
</organism>
<name>A0A5K0U969_9VIRU</name>
<feature type="region of interest" description="Disordered" evidence="1">
    <location>
        <begin position="103"/>
        <end position="140"/>
    </location>
</feature>
<gene>
    <name evidence="2" type="ORF">YASMINEVIRUS_798</name>
</gene>
<evidence type="ECO:0000313" key="3">
    <source>
        <dbReference type="Proteomes" id="UP000594342"/>
    </source>
</evidence>
<feature type="compositionally biased region" description="Basic and acidic residues" evidence="1">
    <location>
        <begin position="118"/>
        <end position="127"/>
    </location>
</feature>
<sequence length="198" mass="22418">MPKHSYQLVNPVIEGTFKDVYDANTPIEAAKTLWLNLTEHIVSHVPKFMFTMRDITSDKLHHFEVSENRETSSFTINTMDIEVDKKVLNNFIKSVDSYSKVREQKGGAEGDDIGEQDGGAKRKRYDDDSSSSSSSSTDIYPTIRRTSPIAMFHYNTRVYYTNTAIQQSTLNPQIVAVTTPVFTPIFRPVLGTFVGIWP</sequence>
<reference evidence="2 3" key="1">
    <citation type="submission" date="2018-10" db="EMBL/GenBank/DDBJ databases">
        <authorList>
            <consortium name="IHU Genomes"/>
        </authorList>
    </citation>
    <scope>NUCLEOTIDE SEQUENCE [LARGE SCALE GENOMIC DNA]</scope>
    <source>
        <strain evidence="2 3">A1</strain>
    </source>
</reference>
<accession>A0A5K0U969</accession>